<evidence type="ECO:0000256" key="1">
    <source>
        <dbReference type="SAM" id="MobiDB-lite"/>
    </source>
</evidence>
<feature type="region of interest" description="Disordered" evidence="1">
    <location>
        <begin position="95"/>
        <end position="118"/>
    </location>
</feature>
<keyword evidence="3" id="KW-1185">Reference proteome</keyword>
<dbReference type="InParanoid" id="A0A3N1HN68"/>
<dbReference type="InterPro" id="IPR019933">
    <property type="entry name" value="DivIVA_domain"/>
</dbReference>
<dbReference type="NCBIfam" id="TIGR03544">
    <property type="entry name" value="DivI1A_domain"/>
    <property type="match status" value="1"/>
</dbReference>
<evidence type="ECO:0000313" key="3">
    <source>
        <dbReference type="Proteomes" id="UP000276232"/>
    </source>
</evidence>
<dbReference type="AlphaFoldDB" id="A0A3N1HN68"/>
<organism evidence="2 3">
    <name type="scientific">Pseudokineococcus lusitanus</name>
    <dbReference type="NCBI Taxonomy" id="763993"/>
    <lineage>
        <taxon>Bacteria</taxon>
        <taxon>Bacillati</taxon>
        <taxon>Actinomycetota</taxon>
        <taxon>Actinomycetes</taxon>
        <taxon>Kineosporiales</taxon>
        <taxon>Kineosporiaceae</taxon>
        <taxon>Pseudokineococcus</taxon>
    </lineage>
</organism>
<protein>
    <submittedName>
        <fullName evidence="2">DivIVA domain-containing protein</fullName>
    </submittedName>
</protein>
<dbReference type="EMBL" id="RJKN01000003">
    <property type="protein sequence ID" value="ROP43944.1"/>
    <property type="molecule type" value="Genomic_DNA"/>
</dbReference>
<evidence type="ECO:0000313" key="2">
    <source>
        <dbReference type="EMBL" id="ROP43944.1"/>
    </source>
</evidence>
<dbReference type="RefSeq" id="WP_158674235.1">
    <property type="nucleotide sequence ID" value="NZ_RJKN01000003.1"/>
</dbReference>
<gene>
    <name evidence="2" type="ORF">EDC03_1541</name>
</gene>
<reference evidence="2 3" key="1">
    <citation type="journal article" date="2015" name="Stand. Genomic Sci.">
        <title>Genomic Encyclopedia of Bacterial and Archaeal Type Strains, Phase III: the genomes of soil and plant-associated and newly described type strains.</title>
        <authorList>
            <person name="Whitman W.B."/>
            <person name="Woyke T."/>
            <person name="Klenk H.P."/>
            <person name="Zhou Y."/>
            <person name="Lilburn T.G."/>
            <person name="Beck B.J."/>
            <person name="De Vos P."/>
            <person name="Vandamme P."/>
            <person name="Eisen J.A."/>
            <person name="Garrity G."/>
            <person name="Hugenholtz P."/>
            <person name="Kyrpides N.C."/>
        </authorList>
    </citation>
    <scope>NUCLEOTIDE SEQUENCE [LARGE SCALE GENOMIC DNA]</scope>
    <source>
        <strain evidence="2 3">CECT 7306</strain>
    </source>
</reference>
<comment type="caution">
    <text evidence="2">The sequence shown here is derived from an EMBL/GenBank/DDBJ whole genome shotgun (WGS) entry which is preliminary data.</text>
</comment>
<sequence>MTLVLLLVALVVAGVVAAVAVGRVPGGLEEPTTSRPSRALPDGPLAADDLDRVRFSLGLRGYRMDEVDALLDRVRDEVAARDARVAELTARLGAATSPGDAVPAGPAAVDAGPDGGRA</sequence>
<accession>A0A3N1HN68</accession>
<dbReference type="Proteomes" id="UP000276232">
    <property type="component" value="Unassembled WGS sequence"/>
</dbReference>
<proteinExistence type="predicted"/>
<feature type="compositionally biased region" description="Low complexity" evidence="1">
    <location>
        <begin position="98"/>
        <end position="112"/>
    </location>
</feature>
<dbReference type="Gene3D" id="6.10.250.660">
    <property type="match status" value="1"/>
</dbReference>
<name>A0A3N1HN68_9ACTN</name>